<dbReference type="InterPro" id="IPR025039">
    <property type="entry name" value="DUF3947"/>
</dbReference>
<proteinExistence type="predicted"/>
<evidence type="ECO:0000313" key="2">
    <source>
        <dbReference type="Proteomes" id="UP000014060"/>
    </source>
</evidence>
<dbReference type="Pfam" id="PF13135">
    <property type="entry name" value="DUF3947"/>
    <property type="match status" value="1"/>
</dbReference>
<sequence>MFYSYFNSQAGMRPAYGTSITYSGAQSTVQAIQQALQMQQQMQQQMQMQQQGVQPYYSSVDYFYPVHHVTPYGSSFLTIPYGTVYNL</sequence>
<evidence type="ECO:0000313" key="1">
    <source>
        <dbReference type="EMBL" id="EOQ64523.1"/>
    </source>
</evidence>
<gene>
    <name evidence="1" type="ORF">IAY_03162</name>
</gene>
<reference evidence="1 2" key="1">
    <citation type="submission" date="2013-01" db="EMBL/GenBank/DDBJ databases">
        <title>The Genome Sequence of Bacillus cereus TIAC219.</title>
        <authorList>
            <consortium name="The Broad Institute Genome Sequencing Platform"/>
            <consortium name="The Broad Institute Genome Sequencing Center for Infectious Disease"/>
            <person name="Feldgarden M."/>
            <person name="Van der Auwera G.A."/>
            <person name="Mahillon J."/>
            <person name="Duprez V."/>
            <person name="Timmery S."/>
            <person name="Mattelet C."/>
            <person name="Dierick K."/>
            <person name="Sun M."/>
            <person name="Yu Z."/>
            <person name="Zhu L."/>
            <person name="Hu X."/>
            <person name="Shank E.B."/>
            <person name="Swiecicka I."/>
            <person name="Hansen B.M."/>
            <person name="Andrup L."/>
            <person name="Walker B."/>
            <person name="Young S.K."/>
            <person name="Zeng Q."/>
            <person name="Gargeya S."/>
            <person name="Fitzgerald M."/>
            <person name="Haas B."/>
            <person name="Abouelleil A."/>
            <person name="Alvarado L."/>
            <person name="Arachchi H.M."/>
            <person name="Berlin A.M."/>
            <person name="Chapman S.B."/>
            <person name="Dewar J."/>
            <person name="Goldberg J."/>
            <person name="Griggs A."/>
            <person name="Gujja S."/>
            <person name="Hansen M."/>
            <person name="Howarth C."/>
            <person name="Imamovic A."/>
            <person name="Larimer J."/>
            <person name="McCowan C."/>
            <person name="Murphy C."/>
            <person name="Neiman D."/>
            <person name="Pearson M."/>
            <person name="Priest M."/>
            <person name="Roberts A."/>
            <person name="Saif S."/>
            <person name="Shea T."/>
            <person name="Sisk P."/>
            <person name="Sykes S."/>
            <person name="Wortman J."/>
            <person name="Nusbaum C."/>
            <person name="Birren B."/>
        </authorList>
    </citation>
    <scope>NUCLEOTIDE SEQUENCE [LARGE SCALE GENOMIC DNA]</scope>
    <source>
        <strain evidence="1 2">TIAC219</strain>
    </source>
</reference>
<evidence type="ECO:0008006" key="3">
    <source>
        <dbReference type="Google" id="ProtNLM"/>
    </source>
</evidence>
<name>A0ABC9SZ98_BACCE</name>
<accession>A0ABC9SZ98</accession>
<comment type="caution">
    <text evidence="1">The sequence shown here is derived from an EMBL/GenBank/DDBJ whole genome shotgun (WGS) entry which is preliminary data.</text>
</comment>
<dbReference type="RefSeq" id="WP_000500103.1">
    <property type="nucleotide sequence ID" value="NZ_KB976030.1"/>
</dbReference>
<dbReference type="AlphaFoldDB" id="A0ABC9SZ98"/>
<organism evidence="1 2">
    <name type="scientific">Bacillus cereus TIAC219</name>
    <dbReference type="NCBI Taxonomy" id="718222"/>
    <lineage>
        <taxon>Bacteria</taxon>
        <taxon>Bacillati</taxon>
        <taxon>Bacillota</taxon>
        <taxon>Bacilli</taxon>
        <taxon>Bacillales</taxon>
        <taxon>Bacillaceae</taxon>
        <taxon>Bacillus</taxon>
        <taxon>Bacillus cereus group</taxon>
    </lineage>
</organism>
<dbReference type="Proteomes" id="UP000014060">
    <property type="component" value="Unassembled WGS sequence"/>
</dbReference>
<dbReference type="EMBL" id="AHCJ01000031">
    <property type="protein sequence ID" value="EOQ64523.1"/>
    <property type="molecule type" value="Genomic_DNA"/>
</dbReference>
<protein>
    <recommendedName>
        <fullName evidence="3">Alpha/beta hydrolase</fullName>
    </recommendedName>
</protein>